<dbReference type="OrthoDB" id="1467932at2"/>
<evidence type="ECO:0000256" key="1">
    <source>
        <dbReference type="SAM" id="Coils"/>
    </source>
</evidence>
<keyword evidence="1" id="KW-0175">Coiled coil</keyword>
<proteinExistence type="predicted"/>
<organism evidence="2 3">
    <name type="scientific">Sporocytophaga myxococcoides</name>
    <dbReference type="NCBI Taxonomy" id="153721"/>
    <lineage>
        <taxon>Bacteria</taxon>
        <taxon>Pseudomonadati</taxon>
        <taxon>Bacteroidota</taxon>
        <taxon>Cytophagia</taxon>
        <taxon>Cytophagales</taxon>
        <taxon>Cytophagaceae</taxon>
        <taxon>Sporocytophaga</taxon>
    </lineage>
</organism>
<sequence>MKDKRELLVKLDFFEAKIKSILNELHSAKAELIKIKEENQDLKAVIERQNQEIKNFQNQEKISKIVSSIAEDAHNPSELKLKINEYIREIDKCIAHLSE</sequence>
<evidence type="ECO:0000313" key="3">
    <source>
        <dbReference type="Proteomes" id="UP000030185"/>
    </source>
</evidence>
<reference evidence="2 3" key="1">
    <citation type="submission" date="2014-09" db="EMBL/GenBank/DDBJ databases">
        <title>Sporocytophaga myxococcoides PG-01 genome sequencing.</title>
        <authorList>
            <person name="Liu L."/>
            <person name="Gao P.J."/>
            <person name="Chen G.J."/>
            <person name="Wang L.S."/>
        </authorList>
    </citation>
    <scope>NUCLEOTIDE SEQUENCE [LARGE SCALE GENOMIC DNA]</scope>
    <source>
        <strain evidence="2 3">PG-01</strain>
    </source>
</reference>
<evidence type="ECO:0000313" key="2">
    <source>
        <dbReference type="EMBL" id="GAL82852.1"/>
    </source>
</evidence>
<accession>A0A098L8Q6</accession>
<gene>
    <name evidence="2" type="ORF">MYP_78</name>
</gene>
<dbReference type="AlphaFoldDB" id="A0A098L8Q6"/>
<dbReference type="EMBL" id="BBLT01000001">
    <property type="protein sequence ID" value="GAL82852.1"/>
    <property type="molecule type" value="Genomic_DNA"/>
</dbReference>
<dbReference type="Proteomes" id="UP000030185">
    <property type="component" value="Unassembled WGS sequence"/>
</dbReference>
<protein>
    <submittedName>
        <fullName evidence="2">Uncharacterized protein</fullName>
    </submittedName>
</protein>
<keyword evidence="3" id="KW-1185">Reference proteome</keyword>
<comment type="caution">
    <text evidence="2">The sequence shown here is derived from an EMBL/GenBank/DDBJ whole genome shotgun (WGS) entry which is preliminary data.</text>
</comment>
<feature type="coiled-coil region" evidence="1">
    <location>
        <begin position="4"/>
        <end position="59"/>
    </location>
</feature>
<name>A0A098L8Q6_9BACT</name>
<dbReference type="RefSeq" id="WP_045456972.1">
    <property type="nucleotide sequence ID" value="NZ_BBLT01000001.1"/>
</dbReference>
<dbReference type="eggNOG" id="ENOG5033HNN">
    <property type="taxonomic scope" value="Bacteria"/>
</dbReference>
<dbReference type="STRING" id="153721.MYP_78"/>